<reference evidence="2" key="1">
    <citation type="submission" date="2022-04" db="EMBL/GenBank/DDBJ databases">
        <title>Carnegiea gigantea Genome sequencing and assembly v2.</title>
        <authorList>
            <person name="Copetti D."/>
            <person name="Sanderson M.J."/>
            <person name="Burquez A."/>
            <person name="Wojciechowski M.F."/>
        </authorList>
    </citation>
    <scope>NUCLEOTIDE SEQUENCE</scope>
    <source>
        <strain evidence="2">SGP5-SGP5p</strain>
        <tissue evidence="2">Aerial part</tissue>
    </source>
</reference>
<dbReference type="AlphaFoldDB" id="A0A9Q1JYI6"/>
<feature type="compositionally biased region" description="Acidic residues" evidence="1">
    <location>
        <begin position="81"/>
        <end position="110"/>
    </location>
</feature>
<proteinExistence type="predicted"/>
<gene>
    <name evidence="2" type="ORF">Cgig2_007121</name>
</gene>
<evidence type="ECO:0000256" key="1">
    <source>
        <dbReference type="SAM" id="MobiDB-lite"/>
    </source>
</evidence>
<name>A0A9Q1JYI6_9CARY</name>
<organism evidence="2 3">
    <name type="scientific">Carnegiea gigantea</name>
    <dbReference type="NCBI Taxonomy" id="171969"/>
    <lineage>
        <taxon>Eukaryota</taxon>
        <taxon>Viridiplantae</taxon>
        <taxon>Streptophyta</taxon>
        <taxon>Embryophyta</taxon>
        <taxon>Tracheophyta</taxon>
        <taxon>Spermatophyta</taxon>
        <taxon>Magnoliopsida</taxon>
        <taxon>eudicotyledons</taxon>
        <taxon>Gunneridae</taxon>
        <taxon>Pentapetalae</taxon>
        <taxon>Caryophyllales</taxon>
        <taxon>Cactineae</taxon>
        <taxon>Cactaceae</taxon>
        <taxon>Cactoideae</taxon>
        <taxon>Echinocereeae</taxon>
        <taxon>Carnegiea</taxon>
    </lineage>
</organism>
<accession>A0A9Q1JYI6</accession>
<keyword evidence="3" id="KW-1185">Reference proteome</keyword>
<dbReference type="EMBL" id="JAKOGI010000557">
    <property type="protein sequence ID" value="KAJ8433157.1"/>
    <property type="molecule type" value="Genomic_DNA"/>
</dbReference>
<evidence type="ECO:0000313" key="3">
    <source>
        <dbReference type="Proteomes" id="UP001153076"/>
    </source>
</evidence>
<sequence>MFGGPGAKRKLPLDCDNDWLHLSTLWEKAKGPIPIYMPSSSQPSCSHPINTTNNTKSSQPNLQSLEDINVVPKLTVGLDDKNEEESGNDEDSDDDVGSEVGSEDGSEYSDESFVNSDEVHDDDVDSDIDQFLHPTLQDNIPKHIDVDDDGMTSACLWNKVLRDYAIQEGICLKKVKNDRLRHIVVCKGKDYEFRVHTSRVDDGKTWQVKTFRSVCKCARDAQNNMASYGSIAE</sequence>
<dbReference type="Proteomes" id="UP001153076">
    <property type="component" value="Unassembled WGS sequence"/>
</dbReference>
<protein>
    <recommendedName>
        <fullName evidence="4">Transposase MuDR plant domain-containing protein</fullName>
    </recommendedName>
</protein>
<evidence type="ECO:0000313" key="2">
    <source>
        <dbReference type="EMBL" id="KAJ8433157.1"/>
    </source>
</evidence>
<evidence type="ECO:0008006" key="4">
    <source>
        <dbReference type="Google" id="ProtNLM"/>
    </source>
</evidence>
<dbReference type="OrthoDB" id="1747369at2759"/>
<feature type="region of interest" description="Disordered" evidence="1">
    <location>
        <begin position="33"/>
        <end position="120"/>
    </location>
</feature>
<comment type="caution">
    <text evidence="2">The sequence shown here is derived from an EMBL/GenBank/DDBJ whole genome shotgun (WGS) entry which is preliminary data.</text>
</comment>
<feature type="compositionally biased region" description="Polar residues" evidence="1">
    <location>
        <begin position="38"/>
        <end position="66"/>
    </location>
</feature>